<dbReference type="Pfam" id="PF02498">
    <property type="entry name" value="Bro-N"/>
    <property type="match status" value="1"/>
</dbReference>
<dbReference type="Proteomes" id="UP001161294">
    <property type="component" value="Unassembled WGS sequence"/>
</dbReference>
<dbReference type="EMBL" id="JAOCJW010000006">
    <property type="protein sequence ID" value="MDH2004896.1"/>
    <property type="molecule type" value="Genomic_DNA"/>
</dbReference>
<dbReference type="InterPro" id="IPR003497">
    <property type="entry name" value="BRO_N_domain"/>
</dbReference>
<dbReference type="PROSITE" id="PS51750">
    <property type="entry name" value="BRO_N"/>
    <property type="match status" value="1"/>
</dbReference>
<protein>
    <submittedName>
        <fullName evidence="2">Bro-N domain-containing protein</fullName>
    </submittedName>
</protein>
<dbReference type="AlphaFoldDB" id="A0AA42W066"/>
<reference evidence="2" key="1">
    <citation type="submission" date="2022-09" db="EMBL/GenBank/DDBJ databases">
        <title>Intensive care unit water sources are persistently colonized with multi-drug resistant bacteria and are the site of extensive horizontal gene transfer of antibiotic resistance genes.</title>
        <authorList>
            <person name="Diorio-Toth L."/>
        </authorList>
    </citation>
    <scope>NUCLEOTIDE SEQUENCE</scope>
    <source>
        <strain evidence="2">GD03686</strain>
    </source>
</reference>
<accession>A0AA42W066</accession>
<organism evidence="2 3">
    <name type="scientific">Comamonas aquatica</name>
    <dbReference type="NCBI Taxonomy" id="225991"/>
    <lineage>
        <taxon>Bacteria</taxon>
        <taxon>Pseudomonadati</taxon>
        <taxon>Pseudomonadota</taxon>
        <taxon>Betaproteobacteria</taxon>
        <taxon>Burkholderiales</taxon>
        <taxon>Comamonadaceae</taxon>
        <taxon>Comamonas</taxon>
    </lineage>
</organism>
<evidence type="ECO:0000313" key="2">
    <source>
        <dbReference type="EMBL" id="MDH2004896.1"/>
    </source>
</evidence>
<sequence>MADITPFNFGAHAVRVITRNNQPWFVASDVCNALGYINSRDAVAKHLDDDEKGVANSDTLGGKQQLTIISESGLYALVLRSRKPEARKFAKWVTSEVLPSIRQTGGYQAEPLAQRTARAHQIASAATAQVFEAVFNAAMRGDFNPSLDRVLVNCNPVDGKAQAITLERDAIVTTTPHLIRAVASDMLISTADLTMLALACTQRLASRTPIATQGRLQI</sequence>
<proteinExistence type="predicted"/>
<feature type="domain" description="Bro-N" evidence="1">
    <location>
        <begin position="1"/>
        <end position="105"/>
    </location>
</feature>
<evidence type="ECO:0000259" key="1">
    <source>
        <dbReference type="PROSITE" id="PS51750"/>
    </source>
</evidence>
<evidence type="ECO:0000313" key="3">
    <source>
        <dbReference type="Proteomes" id="UP001161294"/>
    </source>
</evidence>
<gene>
    <name evidence="2" type="ORF">N5J23_04920</name>
</gene>
<dbReference type="PANTHER" id="PTHR36180">
    <property type="entry name" value="DNA-BINDING PROTEIN-RELATED-RELATED"/>
    <property type="match status" value="1"/>
</dbReference>
<dbReference type="PANTHER" id="PTHR36180:SF2">
    <property type="entry name" value="BRO FAMILY PROTEIN"/>
    <property type="match status" value="1"/>
</dbReference>
<dbReference type="RefSeq" id="WP_279852824.1">
    <property type="nucleotide sequence ID" value="NZ_JAOCIA010000005.1"/>
</dbReference>
<dbReference type="SMART" id="SM01040">
    <property type="entry name" value="Bro-N"/>
    <property type="match status" value="1"/>
</dbReference>
<comment type="caution">
    <text evidence="2">The sequence shown here is derived from an EMBL/GenBank/DDBJ whole genome shotgun (WGS) entry which is preliminary data.</text>
</comment>
<name>A0AA42W066_9BURK</name>